<reference evidence="3" key="1">
    <citation type="submission" date="2020-07" db="EMBL/GenBank/DDBJ databases">
        <authorList>
            <person name="Lin J."/>
        </authorList>
    </citation>
    <scope>NUCLEOTIDE SEQUENCE</scope>
</reference>
<evidence type="ECO:0000313" key="3">
    <source>
        <dbReference type="EMBL" id="CAD1825168.1"/>
    </source>
</evidence>
<protein>
    <submittedName>
        <fullName evidence="3">Uncharacterized protein</fullName>
    </submittedName>
</protein>
<feature type="transmembrane region" description="Helical" evidence="2">
    <location>
        <begin position="166"/>
        <end position="192"/>
    </location>
</feature>
<name>A0A6V7P383_ANACO</name>
<keyword evidence="2" id="KW-0812">Transmembrane</keyword>
<gene>
    <name evidence="3" type="ORF">CB5_LOCUS8379</name>
</gene>
<proteinExistence type="predicted"/>
<dbReference type="AlphaFoldDB" id="A0A6V7P383"/>
<dbReference type="PANTHER" id="PTHR33825">
    <property type="entry name" value="CHITINASE-LIKE PROTEIN"/>
    <property type="match status" value="1"/>
</dbReference>
<accession>A0A6V7P383</accession>
<keyword evidence="2" id="KW-1133">Transmembrane helix</keyword>
<evidence type="ECO:0000256" key="1">
    <source>
        <dbReference type="SAM" id="MobiDB-lite"/>
    </source>
</evidence>
<dbReference type="PANTHER" id="PTHR33825:SF5">
    <property type="entry name" value="TRANSMEMBRANE PROTEIN"/>
    <property type="match status" value="1"/>
</dbReference>
<keyword evidence="2" id="KW-0472">Membrane</keyword>
<feature type="region of interest" description="Disordered" evidence="1">
    <location>
        <begin position="1"/>
        <end position="21"/>
    </location>
</feature>
<organism evidence="3">
    <name type="scientific">Ananas comosus var. bracteatus</name>
    <name type="common">red pineapple</name>
    <dbReference type="NCBI Taxonomy" id="296719"/>
    <lineage>
        <taxon>Eukaryota</taxon>
        <taxon>Viridiplantae</taxon>
        <taxon>Streptophyta</taxon>
        <taxon>Embryophyta</taxon>
        <taxon>Tracheophyta</taxon>
        <taxon>Spermatophyta</taxon>
        <taxon>Magnoliopsida</taxon>
        <taxon>Liliopsida</taxon>
        <taxon>Poales</taxon>
        <taxon>Bromeliaceae</taxon>
        <taxon>Bromelioideae</taxon>
        <taxon>Ananas</taxon>
    </lineage>
</organism>
<sequence length="318" mass="34985">MAMSLLRPPPPSSLNLHRPSPLSSSSSSSFSPYSHFPIHVAVSKPYLAPTTLPYALRPLSPLSPPHPLTLMLPLSYPPWDLPPPRLSSRGGASAATTSSSSISLLARYEYDSLVTRFNSSKNCDYWIGHWKGRFWAINFDAHGLRNCIFSRYDLMITRFGSSKFQIAAVFGSVVAISASWLFFSAIPTLLAFRKAAESLEKLLDVTAEELPDTMAAVRLSGMEISDLTMEISDLGHEITQGVRSSTRAVRVAEDRLRLLTNMAPVVSVQGKATLRNETETEIQGPMLARTARNLREGIVKGRAGFGVIFSIIQFSRWG</sequence>
<dbReference type="EMBL" id="LR862144">
    <property type="protein sequence ID" value="CAD1825168.1"/>
    <property type="molecule type" value="Genomic_DNA"/>
</dbReference>
<evidence type="ECO:0000256" key="2">
    <source>
        <dbReference type="SAM" id="Phobius"/>
    </source>
</evidence>